<dbReference type="PANTHER" id="PTHR34618">
    <property type="entry name" value="SURFACE PROTEIN MAS1, PUTATIVE-RELATED"/>
    <property type="match status" value="1"/>
</dbReference>
<evidence type="ECO:0000313" key="3">
    <source>
        <dbReference type="EMBL" id="KAF2005661.1"/>
    </source>
</evidence>
<feature type="signal peptide" evidence="2">
    <location>
        <begin position="1"/>
        <end position="22"/>
    </location>
</feature>
<name>A0A6A5WZQ1_9PLEO</name>
<dbReference type="Pfam" id="PF11327">
    <property type="entry name" value="Egh16-like"/>
    <property type="match status" value="1"/>
</dbReference>
<reference evidence="3" key="1">
    <citation type="journal article" date="2020" name="Stud. Mycol.">
        <title>101 Dothideomycetes genomes: a test case for predicting lifestyles and emergence of pathogens.</title>
        <authorList>
            <person name="Haridas S."/>
            <person name="Albert R."/>
            <person name="Binder M."/>
            <person name="Bloem J."/>
            <person name="Labutti K."/>
            <person name="Salamov A."/>
            <person name="Andreopoulos B."/>
            <person name="Baker S."/>
            <person name="Barry K."/>
            <person name="Bills G."/>
            <person name="Bluhm B."/>
            <person name="Cannon C."/>
            <person name="Castanera R."/>
            <person name="Culley D."/>
            <person name="Daum C."/>
            <person name="Ezra D."/>
            <person name="Gonzalez J."/>
            <person name="Henrissat B."/>
            <person name="Kuo A."/>
            <person name="Liang C."/>
            <person name="Lipzen A."/>
            <person name="Lutzoni F."/>
            <person name="Magnuson J."/>
            <person name="Mondo S."/>
            <person name="Nolan M."/>
            <person name="Ohm R."/>
            <person name="Pangilinan J."/>
            <person name="Park H.-J."/>
            <person name="Ramirez L."/>
            <person name="Alfaro M."/>
            <person name="Sun H."/>
            <person name="Tritt A."/>
            <person name="Yoshinaga Y."/>
            <person name="Zwiers L.-H."/>
            <person name="Turgeon B."/>
            <person name="Goodwin S."/>
            <person name="Spatafora J."/>
            <person name="Crous P."/>
            <person name="Grigoriev I."/>
        </authorList>
    </citation>
    <scope>NUCLEOTIDE SEQUENCE</scope>
    <source>
        <strain evidence="3">CBS 123094</strain>
    </source>
</reference>
<dbReference type="Proteomes" id="UP000799779">
    <property type="component" value="Unassembled WGS sequence"/>
</dbReference>
<dbReference type="InterPro" id="IPR021476">
    <property type="entry name" value="Egh16-like"/>
</dbReference>
<dbReference type="PANTHER" id="PTHR34618:SF4">
    <property type="entry name" value="CAS1"/>
    <property type="match status" value="1"/>
</dbReference>
<protein>
    <submittedName>
        <fullName evidence="3">Uncharacterized protein</fullName>
    </submittedName>
</protein>
<feature type="chain" id="PRO_5025411924" evidence="2">
    <location>
        <begin position="23"/>
        <end position="258"/>
    </location>
</feature>
<dbReference type="AlphaFoldDB" id="A0A6A5WZQ1"/>
<proteinExistence type="predicted"/>
<sequence>MYFSKTTIVSFGLLATSQLVAGHAAIVKAVGDQGGAGSAIGVDPATPRDGTRRQPFQQDSTRFRGDAAATCGETLGQGTNDIQAGTAQVMAQNGATLPQVSAGGSVMMTLHQVNGDGAGPYTCMIDATGTGTQWQPMAVTQNVDGNARGRNNDNAATDLPLQVAVAANQTCTGTVAGQANVCMVRCQNPARAGPFGGCVPVQMAGAAAPAAAAPAVAPAAAAPPAAPVAAAPAVAPAAAAPAAAVAPAAGKPKSSSTF</sequence>
<keyword evidence="4" id="KW-1185">Reference proteome</keyword>
<accession>A0A6A5WZQ1</accession>
<gene>
    <name evidence="3" type="ORF">P154DRAFT_423812</name>
</gene>
<evidence type="ECO:0000313" key="4">
    <source>
        <dbReference type="Proteomes" id="UP000799779"/>
    </source>
</evidence>
<dbReference type="EMBL" id="ML977562">
    <property type="protein sequence ID" value="KAF2005661.1"/>
    <property type="molecule type" value="Genomic_DNA"/>
</dbReference>
<keyword evidence="2" id="KW-0732">Signal</keyword>
<feature type="region of interest" description="Disordered" evidence="1">
    <location>
        <begin position="37"/>
        <end position="63"/>
    </location>
</feature>
<organism evidence="3 4">
    <name type="scientific">Amniculicola lignicola CBS 123094</name>
    <dbReference type="NCBI Taxonomy" id="1392246"/>
    <lineage>
        <taxon>Eukaryota</taxon>
        <taxon>Fungi</taxon>
        <taxon>Dikarya</taxon>
        <taxon>Ascomycota</taxon>
        <taxon>Pezizomycotina</taxon>
        <taxon>Dothideomycetes</taxon>
        <taxon>Pleosporomycetidae</taxon>
        <taxon>Pleosporales</taxon>
        <taxon>Amniculicolaceae</taxon>
        <taxon>Amniculicola</taxon>
    </lineage>
</organism>
<dbReference type="OrthoDB" id="3241054at2759"/>
<evidence type="ECO:0000256" key="1">
    <source>
        <dbReference type="SAM" id="MobiDB-lite"/>
    </source>
</evidence>
<evidence type="ECO:0000256" key="2">
    <source>
        <dbReference type="SAM" id="SignalP"/>
    </source>
</evidence>